<proteinExistence type="predicted"/>
<dbReference type="EMBL" id="SDEE01000317">
    <property type="protein sequence ID" value="RXW17718.1"/>
    <property type="molecule type" value="Genomic_DNA"/>
</dbReference>
<evidence type="ECO:0000313" key="1">
    <source>
        <dbReference type="EMBL" id="RXW17718.1"/>
    </source>
</evidence>
<protein>
    <submittedName>
        <fullName evidence="1">Uncharacterized protein</fullName>
    </submittedName>
</protein>
<name>A0A4V1Q386_9AGAR</name>
<accession>A0A4V1Q386</accession>
<gene>
    <name evidence="1" type="ORF">EST38_g8124</name>
</gene>
<reference evidence="1 2" key="1">
    <citation type="submission" date="2019-01" db="EMBL/GenBank/DDBJ databases">
        <title>Draft genome sequence of Psathyrella aberdarensis IHI B618.</title>
        <authorList>
            <person name="Buettner E."/>
            <person name="Kellner H."/>
        </authorList>
    </citation>
    <scope>NUCLEOTIDE SEQUENCE [LARGE SCALE GENOMIC DNA]</scope>
    <source>
        <strain evidence="1 2">IHI B618</strain>
    </source>
</reference>
<evidence type="ECO:0000313" key="2">
    <source>
        <dbReference type="Proteomes" id="UP000290288"/>
    </source>
</evidence>
<dbReference type="OrthoDB" id="2944396at2759"/>
<dbReference type="STRING" id="2316362.A0A4V1Q386"/>
<keyword evidence="2" id="KW-1185">Reference proteome</keyword>
<comment type="caution">
    <text evidence="1">The sequence shown here is derived from an EMBL/GenBank/DDBJ whole genome shotgun (WGS) entry which is preliminary data.</text>
</comment>
<organism evidence="1 2">
    <name type="scientific">Candolleomyces aberdarensis</name>
    <dbReference type="NCBI Taxonomy" id="2316362"/>
    <lineage>
        <taxon>Eukaryota</taxon>
        <taxon>Fungi</taxon>
        <taxon>Dikarya</taxon>
        <taxon>Basidiomycota</taxon>
        <taxon>Agaricomycotina</taxon>
        <taxon>Agaricomycetes</taxon>
        <taxon>Agaricomycetidae</taxon>
        <taxon>Agaricales</taxon>
        <taxon>Agaricineae</taxon>
        <taxon>Psathyrellaceae</taxon>
        <taxon>Candolleomyces</taxon>
    </lineage>
</organism>
<dbReference type="Proteomes" id="UP000290288">
    <property type="component" value="Unassembled WGS sequence"/>
</dbReference>
<sequence>MLDKVCAAFHRHRTSADLSLTSPFRVQGKLVLVTGGGSGIGKMVSTGFTQNGAKV</sequence>
<dbReference type="AlphaFoldDB" id="A0A4V1Q386"/>
<dbReference type="InterPro" id="IPR036291">
    <property type="entry name" value="NAD(P)-bd_dom_sf"/>
</dbReference>
<dbReference type="Gene3D" id="3.40.50.720">
    <property type="entry name" value="NAD(P)-binding Rossmann-like Domain"/>
    <property type="match status" value="1"/>
</dbReference>
<dbReference type="SUPFAM" id="SSF51735">
    <property type="entry name" value="NAD(P)-binding Rossmann-fold domains"/>
    <property type="match status" value="1"/>
</dbReference>